<dbReference type="Proteomes" id="UP000054279">
    <property type="component" value="Unassembled WGS sequence"/>
</dbReference>
<accession>A0A0C9V3Z7</accession>
<sequence>MKAEITQSQENPPENRAAAEEDGNKPRDATCDGCDTTSLKPKPEQAAWSAASTDTQLPLLPPPLAASASAVPTNSAYFILKI</sequence>
<dbReference type="AlphaFoldDB" id="A0A0C9V3Z7"/>
<keyword evidence="3" id="KW-1185">Reference proteome</keyword>
<name>A0A0C9V3Z7_SPHS4</name>
<organism evidence="2 3">
    <name type="scientific">Sphaerobolus stellatus (strain SS14)</name>
    <dbReference type="NCBI Taxonomy" id="990650"/>
    <lineage>
        <taxon>Eukaryota</taxon>
        <taxon>Fungi</taxon>
        <taxon>Dikarya</taxon>
        <taxon>Basidiomycota</taxon>
        <taxon>Agaricomycotina</taxon>
        <taxon>Agaricomycetes</taxon>
        <taxon>Phallomycetidae</taxon>
        <taxon>Geastrales</taxon>
        <taxon>Sphaerobolaceae</taxon>
        <taxon>Sphaerobolus</taxon>
    </lineage>
</organism>
<feature type="region of interest" description="Disordered" evidence="1">
    <location>
        <begin position="1"/>
        <end position="54"/>
    </location>
</feature>
<dbReference type="EMBL" id="KN837178">
    <property type="protein sequence ID" value="KIJ36442.1"/>
    <property type="molecule type" value="Genomic_DNA"/>
</dbReference>
<proteinExistence type="predicted"/>
<reference evidence="2 3" key="1">
    <citation type="submission" date="2014-06" db="EMBL/GenBank/DDBJ databases">
        <title>Evolutionary Origins and Diversification of the Mycorrhizal Mutualists.</title>
        <authorList>
            <consortium name="DOE Joint Genome Institute"/>
            <consortium name="Mycorrhizal Genomics Consortium"/>
            <person name="Kohler A."/>
            <person name="Kuo A."/>
            <person name="Nagy L.G."/>
            <person name="Floudas D."/>
            <person name="Copeland A."/>
            <person name="Barry K.W."/>
            <person name="Cichocki N."/>
            <person name="Veneault-Fourrey C."/>
            <person name="LaButti K."/>
            <person name="Lindquist E.A."/>
            <person name="Lipzen A."/>
            <person name="Lundell T."/>
            <person name="Morin E."/>
            <person name="Murat C."/>
            <person name="Riley R."/>
            <person name="Ohm R."/>
            <person name="Sun H."/>
            <person name="Tunlid A."/>
            <person name="Henrissat B."/>
            <person name="Grigoriev I.V."/>
            <person name="Hibbett D.S."/>
            <person name="Martin F."/>
        </authorList>
    </citation>
    <scope>NUCLEOTIDE SEQUENCE [LARGE SCALE GENOMIC DNA]</scope>
    <source>
        <strain evidence="2 3">SS14</strain>
    </source>
</reference>
<dbReference type="HOGENOM" id="CLU_2559774_0_0_1"/>
<evidence type="ECO:0000313" key="3">
    <source>
        <dbReference type="Proteomes" id="UP000054279"/>
    </source>
</evidence>
<evidence type="ECO:0000256" key="1">
    <source>
        <dbReference type="SAM" id="MobiDB-lite"/>
    </source>
</evidence>
<gene>
    <name evidence="2" type="ORF">M422DRAFT_261183</name>
</gene>
<feature type="compositionally biased region" description="Basic and acidic residues" evidence="1">
    <location>
        <begin position="17"/>
        <end position="30"/>
    </location>
</feature>
<protein>
    <submittedName>
        <fullName evidence="2">Unplaced genomic scaffold SPHSTscaffold_103, whole genome shotgun sequence</fullName>
    </submittedName>
</protein>
<evidence type="ECO:0000313" key="2">
    <source>
        <dbReference type="EMBL" id="KIJ36442.1"/>
    </source>
</evidence>